<dbReference type="Proteomes" id="UP000002012">
    <property type="component" value="Chromosome"/>
</dbReference>
<dbReference type="InterPro" id="IPR052765">
    <property type="entry name" value="PGM-Related"/>
</dbReference>
<feature type="active site" description="Proton donor/acceptor" evidence="1">
    <location>
        <position position="93"/>
    </location>
</feature>
<dbReference type="InParanoid" id="D4H2I4"/>
<evidence type="ECO:0000313" key="3">
    <source>
        <dbReference type="EMBL" id="ADD67045.1"/>
    </source>
</evidence>
<dbReference type="PANTHER" id="PTHR46192">
    <property type="entry name" value="BROAD-RANGE ACID PHOSPHATASE DET1"/>
    <property type="match status" value="1"/>
</dbReference>
<evidence type="ECO:0000256" key="2">
    <source>
        <dbReference type="PIRSR" id="PIRSR613078-2"/>
    </source>
</evidence>
<evidence type="ECO:0000256" key="1">
    <source>
        <dbReference type="PIRSR" id="PIRSR613078-1"/>
    </source>
</evidence>
<dbReference type="SUPFAM" id="SSF53254">
    <property type="entry name" value="Phosphoglycerate mutase-like"/>
    <property type="match status" value="1"/>
</dbReference>
<dbReference type="PIRSF" id="PIRSF000709">
    <property type="entry name" value="6PFK_2-Ptase"/>
    <property type="match status" value="1"/>
</dbReference>
<dbReference type="SMART" id="SM00855">
    <property type="entry name" value="PGAM"/>
    <property type="match status" value="1"/>
</dbReference>
<dbReference type="HOGENOM" id="CLU_033323_3_1_0"/>
<organism evidence="3 4">
    <name type="scientific">Denitrovibrio acetiphilus (strain DSM 12809 / NBRC 114555 / N2460)</name>
    <dbReference type="NCBI Taxonomy" id="522772"/>
    <lineage>
        <taxon>Bacteria</taxon>
        <taxon>Pseudomonadati</taxon>
        <taxon>Deferribacterota</taxon>
        <taxon>Deferribacteres</taxon>
        <taxon>Deferribacterales</taxon>
        <taxon>Geovibrionaceae</taxon>
        <taxon>Denitrovibrio</taxon>
    </lineage>
</organism>
<gene>
    <name evidence="3" type="ordered locus">Dacet_0242</name>
</gene>
<dbReference type="GO" id="GO:0003824">
    <property type="term" value="F:catalytic activity"/>
    <property type="evidence" value="ECO:0007669"/>
    <property type="project" value="InterPro"/>
</dbReference>
<dbReference type="InterPro" id="IPR029033">
    <property type="entry name" value="His_PPase_superfam"/>
</dbReference>
<protein>
    <submittedName>
        <fullName evidence="3">Phosphoglycerate mutase</fullName>
    </submittedName>
</protein>
<dbReference type="STRING" id="522772.Dacet_0242"/>
<dbReference type="PaxDb" id="522772-Dacet_0242"/>
<dbReference type="OrthoDB" id="9781415at2"/>
<dbReference type="InterPro" id="IPR013078">
    <property type="entry name" value="His_Pase_superF_clade-1"/>
</dbReference>
<dbReference type="InterPro" id="IPR001345">
    <property type="entry name" value="PG/BPGM_mutase_AS"/>
</dbReference>
<dbReference type="RefSeq" id="WP_013009590.1">
    <property type="nucleotide sequence ID" value="NC_013943.1"/>
</dbReference>
<dbReference type="KEGG" id="dap:Dacet_0242"/>
<accession>D4H2I4</accession>
<dbReference type="AlphaFoldDB" id="D4H2I4"/>
<dbReference type="eggNOG" id="COG0406">
    <property type="taxonomic scope" value="Bacteria"/>
</dbReference>
<dbReference type="Pfam" id="PF00300">
    <property type="entry name" value="His_Phos_1"/>
    <property type="match status" value="1"/>
</dbReference>
<proteinExistence type="predicted"/>
<feature type="active site" description="Tele-phosphohistidine intermediate" evidence="1">
    <location>
        <position position="11"/>
    </location>
</feature>
<reference evidence="3 4" key="1">
    <citation type="journal article" date="2010" name="Stand. Genomic Sci.">
        <title>Complete genome sequence of Denitrovibrio acetiphilus type strain (N2460).</title>
        <authorList>
            <person name="Kiss H."/>
            <person name="Lang E."/>
            <person name="Lapidus A."/>
            <person name="Copeland A."/>
            <person name="Nolan M."/>
            <person name="Glavina Del Rio T."/>
            <person name="Chen F."/>
            <person name="Lucas S."/>
            <person name="Tice H."/>
            <person name="Cheng J.F."/>
            <person name="Han C."/>
            <person name="Goodwin L."/>
            <person name="Pitluck S."/>
            <person name="Liolios K."/>
            <person name="Pati A."/>
            <person name="Ivanova N."/>
            <person name="Mavromatis K."/>
            <person name="Chen A."/>
            <person name="Palaniappan K."/>
            <person name="Land M."/>
            <person name="Hauser L."/>
            <person name="Chang Y.J."/>
            <person name="Jeffries C.D."/>
            <person name="Detter J.C."/>
            <person name="Brettin T."/>
            <person name="Spring S."/>
            <person name="Rohde M."/>
            <person name="Goker M."/>
            <person name="Woyke T."/>
            <person name="Bristow J."/>
            <person name="Eisen J.A."/>
            <person name="Markowitz V."/>
            <person name="Hugenholtz P."/>
            <person name="Kyrpides N.C."/>
            <person name="Klenk H.P."/>
        </authorList>
    </citation>
    <scope>NUCLEOTIDE SEQUENCE [LARGE SCALE GENOMIC DNA]</scope>
    <source>
        <strain evidence="4">DSM 12809 / NBRC 114555 / N2460</strain>
    </source>
</reference>
<name>D4H2I4_DENA2</name>
<feature type="binding site" evidence="2">
    <location>
        <begin position="10"/>
        <end position="17"/>
    </location>
    <ligand>
        <name>substrate</name>
    </ligand>
</feature>
<dbReference type="CDD" id="cd07067">
    <property type="entry name" value="HP_PGM_like"/>
    <property type="match status" value="1"/>
</dbReference>
<evidence type="ECO:0000313" key="4">
    <source>
        <dbReference type="Proteomes" id="UP000002012"/>
    </source>
</evidence>
<keyword evidence="4" id="KW-1185">Reference proteome</keyword>
<dbReference type="PROSITE" id="PS00175">
    <property type="entry name" value="PG_MUTASE"/>
    <property type="match status" value="1"/>
</dbReference>
<dbReference type="EMBL" id="CP001968">
    <property type="protein sequence ID" value="ADD67045.1"/>
    <property type="molecule type" value="Genomic_DNA"/>
</dbReference>
<sequence length="215" mass="25618">MKPKHIIIVRHGQSEANVNKELYENTPDHMMQITAKGREQAAKCGQQLKPLLDGKKITVWQSPYMRTRETAETIISQLDEAEVKIKEDPRLREQEWGNFYTMEQGRRENEERKRHSNFFYRVSNGESGADVYDRISTFLETLHRDFNEDNWTEDILISTHGITALIFLMRFFHWRYEEYETANKFANCDYVVLELDDAIQKYSITQDYRSIQNQH</sequence>
<feature type="binding site" evidence="2">
    <location>
        <position position="66"/>
    </location>
    <ligand>
        <name>substrate</name>
    </ligand>
</feature>
<dbReference type="Gene3D" id="3.40.50.1240">
    <property type="entry name" value="Phosphoglycerate mutase-like"/>
    <property type="match status" value="1"/>
</dbReference>